<proteinExistence type="predicted"/>
<evidence type="ECO:0000256" key="3">
    <source>
        <dbReference type="ARBA" id="ARBA00023002"/>
    </source>
</evidence>
<keyword evidence="7" id="KW-0614">Plasmid</keyword>
<dbReference type="AlphaFoldDB" id="A0A084EB54"/>
<organism evidence="5 9">
    <name type="scientific">Sphingobium yanoikuyae</name>
    <name type="common">Sphingomonas yanoikuyae</name>
    <dbReference type="NCBI Taxonomy" id="13690"/>
    <lineage>
        <taxon>Bacteria</taxon>
        <taxon>Pseudomonadati</taxon>
        <taxon>Pseudomonadota</taxon>
        <taxon>Alphaproteobacteria</taxon>
        <taxon>Sphingomonadales</taxon>
        <taxon>Sphingomonadaceae</taxon>
        <taxon>Sphingobium</taxon>
    </lineage>
</organism>
<dbReference type="GO" id="GO:0016491">
    <property type="term" value="F:oxidoreductase activity"/>
    <property type="evidence" value="ECO:0007669"/>
    <property type="project" value="UniProtKB-KW"/>
</dbReference>
<evidence type="ECO:0000313" key="5">
    <source>
        <dbReference type="EMBL" id="KEZ15196.1"/>
    </source>
</evidence>
<evidence type="ECO:0000313" key="9">
    <source>
        <dbReference type="Proteomes" id="UP000028534"/>
    </source>
</evidence>
<dbReference type="Proteomes" id="UP000502611">
    <property type="component" value="Plasmid p-A-Sy"/>
</dbReference>
<dbReference type="PATRIC" id="fig|13690.10.peg.4733"/>
<dbReference type="Proteomes" id="UP000077262">
    <property type="component" value="Unassembled WGS sequence"/>
</dbReference>
<dbReference type="Proteomes" id="UP000028534">
    <property type="component" value="Unassembled WGS sequence"/>
</dbReference>
<feature type="domain" description="FAD/NAD(P)-binding" evidence="4">
    <location>
        <begin position="2"/>
        <end position="282"/>
    </location>
</feature>
<accession>A0A084EB54</accession>
<dbReference type="PRINTS" id="PR00469">
    <property type="entry name" value="PNDRDTASEII"/>
</dbReference>
<dbReference type="Proteomes" id="UP000287401">
    <property type="component" value="Unassembled WGS sequence"/>
</dbReference>
<keyword evidence="3" id="KW-0560">Oxidoreductase</keyword>
<evidence type="ECO:0000256" key="1">
    <source>
        <dbReference type="ARBA" id="ARBA00018719"/>
    </source>
</evidence>
<evidence type="ECO:0000313" key="10">
    <source>
        <dbReference type="Proteomes" id="UP000077262"/>
    </source>
</evidence>
<dbReference type="PANTHER" id="PTHR48105">
    <property type="entry name" value="THIOREDOXIN REDUCTASE 1-RELATED-RELATED"/>
    <property type="match status" value="1"/>
</dbReference>
<dbReference type="EMBL" id="CP053022">
    <property type="protein sequence ID" value="QJR05742.1"/>
    <property type="molecule type" value="Genomic_DNA"/>
</dbReference>
<geneLocation type="plasmid" evidence="7">
    <name>p-A-Sy</name>
</geneLocation>
<sequence length="295" mass="31075">MYDCVIIGGGPAGLTAATYLARFLRSTLVIDAGDGRATRIPTTHNLLGFPDGISGENLLVRMHRHAAQYGAELVPGLVDRIDRVRTGFVVDTDAKTFSARSILLAQGVTNHRPRMRQETHDRGVAQGLIRYCPICDGYEVRGKRVAVLGCSDHGAAEALFVRHYSDTVTLLAQDSSQLSVAETADLARGGIAVERAPVRDLSIDGEFLHAHLADGQLLQFDTLYVALGTAPRSELARMAGAGLSRGGGIVVDAHQQTTVGGLFAAGDMVEGLDQIAVAAGQAAKAATAIHNLLSG</sequence>
<name>A0A084EB54_SPHYA</name>
<protein>
    <recommendedName>
        <fullName evidence="1">Thioredoxin reductase</fullName>
    </recommendedName>
</protein>
<reference evidence="7 12" key="4">
    <citation type="submission" date="2020-04" db="EMBL/GenBank/DDBJ databases">
        <title>The Whole Genome Analysis of High salt-tolerant Sphingobium yanoikuyae YC-XJ2 with Aryl organophosphorus flame retardants (aryl-OPFRs)-degrading capacity and characteristics of Related phosphotriesterase.</title>
        <authorList>
            <person name="Li X."/>
        </authorList>
    </citation>
    <scope>NUCLEOTIDE SEQUENCE [LARGE SCALE GENOMIC DNA]</scope>
    <source>
        <strain evidence="7 12">YC-XJ2</strain>
        <plasmid evidence="12">p-a-sy</plasmid>
        <plasmid evidence="7">p-A-Sy</plasmid>
    </source>
</reference>
<evidence type="ECO:0000313" key="7">
    <source>
        <dbReference type="EMBL" id="QJR05742.1"/>
    </source>
</evidence>
<dbReference type="OrthoDB" id="9786503at2"/>
<dbReference type="EMBL" id="LSTR01000019">
    <property type="protein sequence ID" value="OAH46636.1"/>
    <property type="molecule type" value="Genomic_DNA"/>
</dbReference>
<dbReference type="SUPFAM" id="SSF51905">
    <property type="entry name" value="FAD/NAD(P)-binding domain"/>
    <property type="match status" value="1"/>
</dbReference>
<dbReference type="EMBL" id="JGVR01000043">
    <property type="protein sequence ID" value="KEZ15196.1"/>
    <property type="molecule type" value="Genomic_DNA"/>
</dbReference>
<dbReference type="Gene3D" id="3.50.50.60">
    <property type="entry name" value="FAD/NAD(P)-binding domain"/>
    <property type="match status" value="2"/>
</dbReference>
<dbReference type="InterPro" id="IPR023753">
    <property type="entry name" value="FAD/NAD-binding_dom"/>
</dbReference>
<dbReference type="RefSeq" id="WP_026109407.1">
    <property type="nucleotide sequence ID" value="NZ_CALUBW010000007.1"/>
</dbReference>
<gene>
    <name evidence="6" type="ORF">AX777_16670</name>
    <name evidence="5" type="ORF">CP98_04598</name>
    <name evidence="8" type="ORF">DAH51_09980</name>
    <name evidence="7" type="ORF">HH800_26145</name>
</gene>
<evidence type="ECO:0000313" key="11">
    <source>
        <dbReference type="Proteomes" id="UP000287401"/>
    </source>
</evidence>
<reference evidence="8 11" key="3">
    <citation type="submission" date="2018-07" db="EMBL/GenBank/DDBJ databases">
        <title>Genomic and Epidemiologic Investigation of an Indolent Hospital Outbreak.</title>
        <authorList>
            <person name="Johnson R.C."/>
            <person name="Deming C."/>
            <person name="Conlan S."/>
            <person name="Zellmer C.J."/>
            <person name="Michelin A.V."/>
            <person name="Lee-Lin S."/>
            <person name="Thomas P.J."/>
            <person name="Park M."/>
            <person name="Weingarten R.A."/>
            <person name="Less J."/>
            <person name="Dekker J.P."/>
            <person name="Frank K.M."/>
            <person name="Musser K.A."/>
            <person name="Mcquiston J.R."/>
            <person name="Henderson D.K."/>
            <person name="Lau A.F."/>
            <person name="Palmore T.N."/>
            <person name="Segre J.A."/>
        </authorList>
    </citation>
    <scope>NUCLEOTIDE SEQUENCE [LARGE SCALE GENOMIC DNA]</scope>
    <source>
        <strain evidence="8 11">SK-NIH.Env6_1116</strain>
    </source>
</reference>
<keyword evidence="2" id="KW-0285">Flavoprotein</keyword>
<geneLocation type="plasmid" evidence="12">
    <name>p-a-sy</name>
</geneLocation>
<dbReference type="EMBL" id="QRAL01000009">
    <property type="protein sequence ID" value="RSU57138.1"/>
    <property type="molecule type" value="Genomic_DNA"/>
</dbReference>
<dbReference type="STRING" id="13690.AX777_16670"/>
<evidence type="ECO:0000313" key="6">
    <source>
        <dbReference type="EMBL" id="OAH46636.1"/>
    </source>
</evidence>
<dbReference type="InterPro" id="IPR036188">
    <property type="entry name" value="FAD/NAD-bd_sf"/>
</dbReference>
<reference evidence="6 10" key="2">
    <citation type="submission" date="2016-02" db="EMBL/GenBank/DDBJ databases">
        <authorList>
            <person name="Wen L."/>
            <person name="He K."/>
            <person name="Yang H."/>
        </authorList>
    </citation>
    <scope>NUCLEOTIDE SEQUENCE [LARGE SCALE GENOMIC DNA]</scope>
    <source>
        <strain evidence="6 10">CD09_2</strain>
    </source>
</reference>
<dbReference type="Pfam" id="PF07992">
    <property type="entry name" value="Pyr_redox_2"/>
    <property type="match status" value="1"/>
</dbReference>
<dbReference type="InterPro" id="IPR050097">
    <property type="entry name" value="Ferredoxin-NADP_redctase_2"/>
</dbReference>
<evidence type="ECO:0000313" key="12">
    <source>
        <dbReference type="Proteomes" id="UP000502611"/>
    </source>
</evidence>
<dbReference type="PRINTS" id="PR00368">
    <property type="entry name" value="FADPNR"/>
</dbReference>
<evidence type="ECO:0000313" key="8">
    <source>
        <dbReference type="EMBL" id="RSU57138.1"/>
    </source>
</evidence>
<evidence type="ECO:0000259" key="4">
    <source>
        <dbReference type="Pfam" id="PF07992"/>
    </source>
</evidence>
<dbReference type="eggNOG" id="COG0492">
    <property type="taxonomic scope" value="Bacteria"/>
</dbReference>
<reference evidence="5 9" key="1">
    <citation type="submission" date="2014-03" db="EMBL/GenBank/DDBJ databases">
        <title>Genome sequence of Sphingobium yanoikuyae B1.</title>
        <authorList>
            <person name="Gan H.M."/>
            <person name="Gan H.Y."/>
            <person name="Savka M.A."/>
        </authorList>
    </citation>
    <scope>NUCLEOTIDE SEQUENCE [LARGE SCALE GENOMIC DNA]</scope>
    <source>
        <strain evidence="5 9">B1</strain>
    </source>
</reference>
<evidence type="ECO:0000256" key="2">
    <source>
        <dbReference type="ARBA" id="ARBA00022630"/>
    </source>
</evidence>